<evidence type="ECO:0000313" key="2">
    <source>
        <dbReference type="Proteomes" id="UP000216001"/>
    </source>
</evidence>
<dbReference type="InterPro" id="IPR016024">
    <property type="entry name" value="ARM-type_fold"/>
</dbReference>
<dbReference type="AlphaFoldDB" id="A0A264VY47"/>
<proteinExistence type="predicted"/>
<accession>A0A264VY47</accession>
<name>A0A264VY47_PRORE</name>
<dbReference type="GeneID" id="92275559"/>
<dbReference type="EMBL" id="NOWC01000002">
    <property type="protein sequence ID" value="OZS76249.1"/>
    <property type="molecule type" value="Genomic_DNA"/>
</dbReference>
<dbReference type="Proteomes" id="UP000216001">
    <property type="component" value="Unassembled WGS sequence"/>
</dbReference>
<sequence>MSTVISIDFLNPTPIIRQHLNNATFYYKTLHESRYSSLINVERFNHFNALLNANLDGLYHAGQLGLHEALSALKRWKGYEDAFIYASLFNELDNEKDVDNFWRTIKTLGFDAFIGAIDALVRVEITSRNAQLAILKDIDLFMFYIALLKIKAYDAEVIQYETFLQYLSSPSKEVKIALCDYTKNMGLNSVSEDLWQFFNHETDLTIKYAAIEAISWLSDDYNRIYSALIQLIQLYLNENSLKGSKGLIHSQIIENIARLMGYTSSMLDGVVLSEQIQLLPDYLKIVYYANSGNTAYLQNLIGYLDVPELSRLAFKGICLITGIDVNSPELTFASVEQAELAVDSRVRFLSSSVNQVNQEAVKRTVLSLNFKGKVLLGKTISISHCEAVIQNGCQLERHIANWHLFHLSNKIKYNNICYFNRINIRSRGD</sequence>
<protein>
    <submittedName>
        <fullName evidence="1">Uncharacterized protein</fullName>
    </submittedName>
</protein>
<organism evidence="1 2">
    <name type="scientific">Providencia rettgeri</name>
    <dbReference type="NCBI Taxonomy" id="587"/>
    <lineage>
        <taxon>Bacteria</taxon>
        <taxon>Pseudomonadati</taxon>
        <taxon>Pseudomonadota</taxon>
        <taxon>Gammaproteobacteria</taxon>
        <taxon>Enterobacterales</taxon>
        <taxon>Morganellaceae</taxon>
        <taxon>Providencia</taxon>
    </lineage>
</organism>
<evidence type="ECO:0000313" key="1">
    <source>
        <dbReference type="EMBL" id="OZS76249.1"/>
    </source>
</evidence>
<comment type="caution">
    <text evidence="1">The sequence shown here is derived from an EMBL/GenBank/DDBJ whole genome shotgun (WGS) entry which is preliminary data.</text>
</comment>
<dbReference type="RefSeq" id="WP_094960770.1">
    <property type="nucleotide sequence ID" value="NZ_CP058958.1"/>
</dbReference>
<reference evidence="1 2" key="1">
    <citation type="submission" date="2017-07" db="EMBL/GenBank/DDBJ databases">
        <title>blaIMP-27 on transferable plasmids in Proteus mirabilis and Providencia rettgeri.</title>
        <authorList>
            <person name="Potter R."/>
        </authorList>
    </citation>
    <scope>NUCLEOTIDE SEQUENCE [LARGE SCALE GENOMIC DNA]</scope>
    <source>
        <strain evidence="1 2">PR1</strain>
    </source>
</reference>
<dbReference type="SUPFAM" id="SSF48371">
    <property type="entry name" value="ARM repeat"/>
    <property type="match status" value="1"/>
</dbReference>
<gene>
    <name evidence="1" type="ORF">CHI95_03180</name>
</gene>